<dbReference type="Pfam" id="PF08240">
    <property type="entry name" value="ADH_N"/>
    <property type="match status" value="1"/>
</dbReference>
<dbReference type="SMART" id="SM00829">
    <property type="entry name" value="PKS_ER"/>
    <property type="match status" value="1"/>
</dbReference>
<dbReference type="SUPFAM" id="SSF50129">
    <property type="entry name" value="GroES-like"/>
    <property type="match status" value="1"/>
</dbReference>
<feature type="domain" description="Enoyl reductase (ER)" evidence="1">
    <location>
        <begin position="10"/>
        <end position="311"/>
    </location>
</feature>
<dbReference type="AlphaFoldDB" id="A0A286GR72"/>
<gene>
    <name evidence="2" type="ORF">SAMN06272739_1707</name>
</gene>
<dbReference type="Gene3D" id="3.40.50.720">
    <property type="entry name" value="NAD(P)-binding Rossmann-like Domain"/>
    <property type="match status" value="1"/>
</dbReference>
<dbReference type="Pfam" id="PF00107">
    <property type="entry name" value="ADH_zinc_N"/>
    <property type="match status" value="1"/>
</dbReference>
<keyword evidence="3" id="KW-1185">Reference proteome</keyword>
<accession>A0A286GR72</accession>
<evidence type="ECO:0000313" key="3">
    <source>
        <dbReference type="Proteomes" id="UP000219482"/>
    </source>
</evidence>
<dbReference type="InterPro" id="IPR051397">
    <property type="entry name" value="Zn-ADH-like_protein"/>
</dbReference>
<reference evidence="3" key="1">
    <citation type="submission" date="2017-09" db="EMBL/GenBank/DDBJ databases">
        <authorList>
            <person name="Varghese N."/>
            <person name="Submissions S."/>
        </authorList>
    </citation>
    <scope>NUCLEOTIDE SEQUENCE [LARGE SCALE GENOMIC DNA]</scope>
    <source>
        <strain evidence="3">DSM 44270</strain>
    </source>
</reference>
<dbReference type="RefSeq" id="WP_097183473.1">
    <property type="nucleotide sequence ID" value="NZ_OCNK01000002.1"/>
</dbReference>
<name>A0A286GR72_9ACTN</name>
<protein>
    <submittedName>
        <fullName evidence="2">NADPH:quinone reductase</fullName>
    </submittedName>
</protein>
<dbReference type="InterPro" id="IPR013149">
    <property type="entry name" value="ADH-like_C"/>
</dbReference>
<organism evidence="2 3">
    <name type="scientific">Blastococcus haudaquaticus</name>
    <dbReference type="NCBI Taxonomy" id="1938745"/>
    <lineage>
        <taxon>Bacteria</taxon>
        <taxon>Bacillati</taxon>
        <taxon>Actinomycetota</taxon>
        <taxon>Actinomycetes</taxon>
        <taxon>Geodermatophilales</taxon>
        <taxon>Geodermatophilaceae</taxon>
        <taxon>Blastococcus</taxon>
    </lineage>
</organism>
<sequence>MRAYVLPTEGVAPVFSDVPPPEPADGEVLVRVTASSVNPHDAMVASGGAARYMTYHYPVVLGSDFAGTVEALGAGVDDLAVGRRVFGLVRELVAARGSFGELVAVPRDWVVPVPDGVEDAAAGALGLAALTALRCVEAVAPAPGEVVLVNGATGGVGSYAVQMLVARGATVVATARPGEEERHVRDMGATDVVDWSAGDLAERVRSLHPDGVAAIVDLVNRNTDTFTALATRVLARGGRVACTGHAADPDRLPGVRATNVRAEVDQDALRTIADLVGAGRLHAPITATFPFDEVATAFETLRTGAVGKLAIEQTTSSAPLPEQRTT</sequence>
<dbReference type="EMBL" id="OCNK01000002">
    <property type="protein sequence ID" value="SOD98055.1"/>
    <property type="molecule type" value="Genomic_DNA"/>
</dbReference>
<dbReference type="InterPro" id="IPR013154">
    <property type="entry name" value="ADH-like_N"/>
</dbReference>
<dbReference type="OrthoDB" id="9801186at2"/>
<dbReference type="InterPro" id="IPR011032">
    <property type="entry name" value="GroES-like_sf"/>
</dbReference>
<dbReference type="PANTHER" id="PTHR43677:SF1">
    <property type="entry name" value="ACRYLYL-COA REDUCTASE ACUI-RELATED"/>
    <property type="match status" value="1"/>
</dbReference>
<proteinExistence type="predicted"/>
<evidence type="ECO:0000259" key="1">
    <source>
        <dbReference type="SMART" id="SM00829"/>
    </source>
</evidence>
<dbReference type="PANTHER" id="PTHR43677">
    <property type="entry name" value="SHORT-CHAIN DEHYDROGENASE/REDUCTASE"/>
    <property type="match status" value="1"/>
</dbReference>
<dbReference type="InterPro" id="IPR036291">
    <property type="entry name" value="NAD(P)-bd_dom_sf"/>
</dbReference>
<dbReference type="Gene3D" id="3.90.180.10">
    <property type="entry name" value="Medium-chain alcohol dehydrogenases, catalytic domain"/>
    <property type="match status" value="1"/>
</dbReference>
<dbReference type="InterPro" id="IPR020843">
    <property type="entry name" value="ER"/>
</dbReference>
<dbReference type="Proteomes" id="UP000219482">
    <property type="component" value="Unassembled WGS sequence"/>
</dbReference>
<dbReference type="GO" id="GO:0043957">
    <property type="term" value="F:acryloyl-CoA reductase (NADPH) activity"/>
    <property type="evidence" value="ECO:0007669"/>
    <property type="project" value="TreeGrafter"/>
</dbReference>
<evidence type="ECO:0000313" key="2">
    <source>
        <dbReference type="EMBL" id="SOD98055.1"/>
    </source>
</evidence>
<dbReference type="SUPFAM" id="SSF51735">
    <property type="entry name" value="NAD(P)-binding Rossmann-fold domains"/>
    <property type="match status" value="1"/>
</dbReference>
<dbReference type="CDD" id="cd05289">
    <property type="entry name" value="MDR_like_2"/>
    <property type="match status" value="1"/>
</dbReference>